<dbReference type="InterPro" id="IPR048510">
    <property type="entry name" value="WsaF_N"/>
</dbReference>
<dbReference type="Pfam" id="PF21374">
    <property type="entry name" value="WsaF_N"/>
    <property type="match status" value="1"/>
</dbReference>
<organism evidence="7 8">
    <name type="scientific">Yersinia enterocolitica</name>
    <dbReference type="NCBI Taxonomy" id="630"/>
    <lineage>
        <taxon>Bacteria</taxon>
        <taxon>Pseudomonadati</taxon>
        <taxon>Pseudomonadota</taxon>
        <taxon>Gammaproteobacteria</taxon>
        <taxon>Enterobacterales</taxon>
        <taxon>Yersiniaceae</taxon>
        <taxon>Yersinia</taxon>
    </lineage>
</organism>
<gene>
    <name evidence="7" type="primary">wbcG</name>
    <name evidence="7" type="ORF">ERS137939_03903</name>
</gene>
<accession>A0A9P1VAG1</accession>
<dbReference type="InterPro" id="IPR055050">
    <property type="entry name" value="WsaF_C"/>
</dbReference>
<dbReference type="Gene3D" id="3.40.50.11090">
    <property type="match status" value="1"/>
</dbReference>
<dbReference type="CDD" id="cd00761">
    <property type="entry name" value="Glyco_tranf_GTA_type"/>
    <property type="match status" value="1"/>
</dbReference>
<dbReference type="PANTHER" id="PTHR43685">
    <property type="entry name" value="GLYCOSYLTRANSFERASE"/>
    <property type="match status" value="1"/>
</dbReference>
<proteinExistence type="inferred from homology"/>
<evidence type="ECO:0000256" key="1">
    <source>
        <dbReference type="ARBA" id="ARBA00006739"/>
    </source>
</evidence>
<dbReference type="EMBL" id="CPZF01000012">
    <property type="protein sequence ID" value="CNG37620.1"/>
    <property type="molecule type" value="Genomic_DNA"/>
</dbReference>
<evidence type="ECO:0000313" key="8">
    <source>
        <dbReference type="Proteomes" id="UP000041356"/>
    </source>
</evidence>
<evidence type="ECO:0000256" key="2">
    <source>
        <dbReference type="ARBA" id="ARBA00022676"/>
    </source>
</evidence>
<dbReference type="InterPro" id="IPR001173">
    <property type="entry name" value="Glyco_trans_2-like"/>
</dbReference>
<dbReference type="InterPro" id="IPR029044">
    <property type="entry name" value="Nucleotide-diphossugar_trans"/>
</dbReference>
<reference evidence="7 8" key="1">
    <citation type="submission" date="2015-03" db="EMBL/GenBank/DDBJ databases">
        <authorList>
            <consortium name="Pathogen Informatics"/>
            <person name="Murphy D."/>
        </authorList>
    </citation>
    <scope>NUCLEOTIDE SEQUENCE [LARGE SCALE GENOMIC DNA]</scope>
    <source>
        <strain evidence="7 8">IP27818</strain>
    </source>
</reference>
<comment type="similarity">
    <text evidence="1">Belongs to the glycosyltransferase 2 family.</text>
</comment>
<name>A0A9P1VAG1_YEREN</name>
<dbReference type="Pfam" id="PF00535">
    <property type="entry name" value="Glycos_transf_2"/>
    <property type="match status" value="1"/>
</dbReference>
<evidence type="ECO:0000259" key="4">
    <source>
        <dbReference type="Pfam" id="PF00535"/>
    </source>
</evidence>
<sequence length="729" mass="84058">MSSDPIISVIMSVYNGQEYLKEAIDSILEQTEPRFEFIIINDSSTDNSLEILKDYKILDDRIIIINNEVNLKLPASLNKGIKIARGKYIARMDADDIALPERFELQLAAMERNPSLDFIGGLVECFYDKNNDGDAYADTKYMEDVHFNFISETGDLEKTSELIKLSTYKTTRICHSTLFGKTVVFKELRYTEDIFAEDWDLYNRAINRGFKISKIPNVILKYRIVNSGMCGSFNEQSPKDARRKIDKLNDGILKDCIKTRSIRNALKFYWYHYLRYNLATMRITIKHKVRHIVLTCMSKIYKSLSLAQLKTLKRTLEYVNRGPIIRKIPIINKLVSISLHVLNQNKDVSCEPFDTSEPRFNIGVWTIEKKWAMGGLNTIFKLLPTLLNNNIKVRVINYGLHSDLLKENFFNYITELVDVEPSLLKNIEIISANTYRNNIDTFNKDDKFIAGFWESAEDFIKNRSLNHFSTEKFVYIIQDYEPSMLYRWGSEYIRSKETLCDNNYYPIFNNSVFVCGYMKKLGIIDSWQDVQMLKGEPCETLPPNIEDMKKASNNINIVFYSRPTVDKNIYEIKISALKKFIDHMKNNHPDIYKSMTITGIGENAKDVEYNGFTIRNMGKVSYKEYPELLKSYNVGLSCIVSPAFAYPCIEFPRAGIVTVVNRFENRDLEIYSQNIVSCDSTDESIFKALLTAVSRVNDVEVRYSSSSFQLPGVSIEVAANAMLNSLNNA</sequence>
<dbReference type="InterPro" id="IPR050834">
    <property type="entry name" value="Glycosyltransf_2"/>
</dbReference>
<dbReference type="Gene3D" id="3.90.550.10">
    <property type="entry name" value="Spore Coat Polysaccharide Biosynthesis Protein SpsA, Chain A"/>
    <property type="match status" value="1"/>
</dbReference>
<keyword evidence="2 7" id="KW-0328">Glycosyltransferase</keyword>
<dbReference type="Proteomes" id="UP000041356">
    <property type="component" value="Unassembled WGS sequence"/>
</dbReference>
<feature type="domain" description="WsaF C-terminal" evidence="6">
    <location>
        <begin position="557"/>
        <end position="689"/>
    </location>
</feature>
<evidence type="ECO:0000256" key="3">
    <source>
        <dbReference type="ARBA" id="ARBA00022679"/>
    </source>
</evidence>
<feature type="domain" description="WsaF N-terminal" evidence="5">
    <location>
        <begin position="359"/>
        <end position="509"/>
    </location>
</feature>
<evidence type="ECO:0000313" key="7">
    <source>
        <dbReference type="EMBL" id="CNG37620.1"/>
    </source>
</evidence>
<dbReference type="RefSeq" id="WP_050132104.1">
    <property type="nucleotide sequence ID" value="NZ_CP107081.1"/>
</dbReference>
<evidence type="ECO:0000259" key="6">
    <source>
        <dbReference type="Pfam" id="PF22772"/>
    </source>
</evidence>
<dbReference type="Gene3D" id="3.40.50.2000">
    <property type="entry name" value="Glycogen Phosphorylase B"/>
    <property type="match status" value="1"/>
</dbReference>
<feature type="domain" description="Glycosyltransferase 2-like" evidence="4">
    <location>
        <begin position="8"/>
        <end position="138"/>
    </location>
</feature>
<keyword evidence="3 7" id="KW-0808">Transferase</keyword>
<evidence type="ECO:0000259" key="5">
    <source>
        <dbReference type="Pfam" id="PF21374"/>
    </source>
</evidence>
<dbReference type="GO" id="GO:0030247">
    <property type="term" value="F:polysaccharide binding"/>
    <property type="evidence" value="ECO:0007669"/>
    <property type="project" value="InterPro"/>
</dbReference>
<dbReference type="EC" id="2.4.-.-" evidence="7"/>
<dbReference type="Pfam" id="PF22772">
    <property type="entry name" value="WsaF_C"/>
    <property type="match status" value="1"/>
</dbReference>
<dbReference type="GO" id="GO:0016757">
    <property type="term" value="F:glycosyltransferase activity"/>
    <property type="evidence" value="ECO:0007669"/>
    <property type="project" value="UniProtKB-KW"/>
</dbReference>
<dbReference type="SUPFAM" id="SSF53448">
    <property type="entry name" value="Nucleotide-diphospho-sugar transferases"/>
    <property type="match status" value="1"/>
</dbReference>
<dbReference type="PANTHER" id="PTHR43685:SF5">
    <property type="entry name" value="GLYCOSYLTRANSFERASE EPSE-RELATED"/>
    <property type="match status" value="1"/>
</dbReference>
<comment type="caution">
    <text evidence="7">The sequence shown here is derived from an EMBL/GenBank/DDBJ whole genome shotgun (WGS) entry which is preliminary data.</text>
</comment>
<protein>
    <submittedName>
        <fullName evidence="7">Glycosyltransferase</fullName>
        <ecNumber evidence="7">2.4.-.-</ecNumber>
    </submittedName>
</protein>
<dbReference type="AlphaFoldDB" id="A0A9P1VAG1"/>